<dbReference type="AlphaFoldDB" id="A0A0A9BY06"/>
<sequence>MYLYDANLVKHRYCCCMCSPYVENRKLVYLICERKKERI</sequence>
<accession>A0A0A9BY06</accession>
<reference evidence="1" key="2">
    <citation type="journal article" date="2015" name="Data Brief">
        <title>Shoot transcriptome of the giant reed, Arundo donax.</title>
        <authorList>
            <person name="Barrero R.A."/>
            <person name="Guerrero F.D."/>
            <person name="Moolhuijzen P."/>
            <person name="Goolsby J.A."/>
            <person name="Tidwell J."/>
            <person name="Bellgard S.E."/>
            <person name="Bellgard M.I."/>
        </authorList>
    </citation>
    <scope>NUCLEOTIDE SEQUENCE</scope>
    <source>
        <tissue evidence="1">Shoot tissue taken approximately 20 cm above the soil surface</tissue>
    </source>
</reference>
<proteinExistence type="predicted"/>
<reference evidence="1" key="1">
    <citation type="submission" date="2014-09" db="EMBL/GenBank/DDBJ databases">
        <authorList>
            <person name="Magalhaes I.L.F."/>
            <person name="Oliveira U."/>
            <person name="Santos F.R."/>
            <person name="Vidigal T.H.D.A."/>
            <person name="Brescovit A.D."/>
            <person name="Santos A.J."/>
        </authorList>
    </citation>
    <scope>NUCLEOTIDE SEQUENCE</scope>
    <source>
        <tissue evidence="1">Shoot tissue taken approximately 20 cm above the soil surface</tissue>
    </source>
</reference>
<name>A0A0A9BY06_ARUDO</name>
<organism evidence="1">
    <name type="scientific">Arundo donax</name>
    <name type="common">Giant reed</name>
    <name type="synonym">Donax arundinaceus</name>
    <dbReference type="NCBI Taxonomy" id="35708"/>
    <lineage>
        <taxon>Eukaryota</taxon>
        <taxon>Viridiplantae</taxon>
        <taxon>Streptophyta</taxon>
        <taxon>Embryophyta</taxon>
        <taxon>Tracheophyta</taxon>
        <taxon>Spermatophyta</taxon>
        <taxon>Magnoliopsida</taxon>
        <taxon>Liliopsida</taxon>
        <taxon>Poales</taxon>
        <taxon>Poaceae</taxon>
        <taxon>PACMAD clade</taxon>
        <taxon>Arundinoideae</taxon>
        <taxon>Arundineae</taxon>
        <taxon>Arundo</taxon>
    </lineage>
</organism>
<dbReference type="EMBL" id="GBRH01231845">
    <property type="protein sequence ID" value="JAD66050.1"/>
    <property type="molecule type" value="Transcribed_RNA"/>
</dbReference>
<protein>
    <submittedName>
        <fullName evidence="1">Uncharacterized protein</fullName>
    </submittedName>
</protein>
<evidence type="ECO:0000313" key="1">
    <source>
        <dbReference type="EMBL" id="JAD66050.1"/>
    </source>
</evidence>